<dbReference type="RefSeq" id="WP_267846056.1">
    <property type="nucleotide sequence ID" value="NZ_JAPMXC010000001.1"/>
</dbReference>
<dbReference type="EMBL" id="JAPMXC010000001">
    <property type="protein sequence ID" value="MCY0386565.1"/>
    <property type="molecule type" value="Genomic_DNA"/>
</dbReference>
<evidence type="ECO:0000256" key="1">
    <source>
        <dbReference type="SAM" id="Phobius"/>
    </source>
</evidence>
<name>A0ABT3ZJU8_9BURK</name>
<reference evidence="2" key="1">
    <citation type="submission" date="2022-11" db="EMBL/GenBank/DDBJ databases">
        <title>Robbsia betulipollinis sp. nov., isolated from pollen of birch (Betula pendula).</title>
        <authorList>
            <person name="Shi H."/>
            <person name="Ambika Manirajan B."/>
            <person name="Ratering S."/>
            <person name="Geissler-Plaum R."/>
            <person name="Schnell S."/>
        </authorList>
    </citation>
    <scope>NUCLEOTIDE SEQUENCE</scope>
    <source>
        <strain evidence="2">Bb-Pol-6</strain>
    </source>
</reference>
<keyword evidence="1" id="KW-0472">Membrane</keyword>
<evidence type="ECO:0000313" key="2">
    <source>
        <dbReference type="EMBL" id="MCY0386565.1"/>
    </source>
</evidence>
<proteinExistence type="predicted"/>
<keyword evidence="3" id="KW-1185">Reference proteome</keyword>
<keyword evidence="1" id="KW-0812">Transmembrane</keyword>
<evidence type="ECO:0000313" key="3">
    <source>
        <dbReference type="Proteomes" id="UP001082899"/>
    </source>
</evidence>
<feature type="transmembrane region" description="Helical" evidence="1">
    <location>
        <begin position="62"/>
        <end position="82"/>
    </location>
</feature>
<organism evidence="2 3">
    <name type="scientific">Robbsia betulipollinis</name>
    <dbReference type="NCBI Taxonomy" id="2981849"/>
    <lineage>
        <taxon>Bacteria</taxon>
        <taxon>Pseudomonadati</taxon>
        <taxon>Pseudomonadota</taxon>
        <taxon>Betaproteobacteria</taxon>
        <taxon>Burkholderiales</taxon>
        <taxon>Burkholderiaceae</taxon>
        <taxon>Robbsia</taxon>
    </lineage>
</organism>
<protein>
    <submittedName>
        <fullName evidence="2">Uncharacterized protein</fullName>
    </submittedName>
</protein>
<comment type="caution">
    <text evidence="2">The sequence shown here is derived from an EMBL/GenBank/DDBJ whole genome shotgun (WGS) entry which is preliminary data.</text>
</comment>
<gene>
    <name evidence="2" type="ORF">OVY01_04795</name>
</gene>
<accession>A0ABT3ZJU8</accession>
<keyword evidence="1" id="KW-1133">Transmembrane helix</keyword>
<sequence>MSEVPHVLWTFLPGQREVDSFAYLNDVRLALRDIRLSGVRPITQVPTTGVVSAEWDSVIKTYSIPFVTAICPVLMACAAAWLQEREGRSLRVKTGHTEVETAALGDIESVLGEVWAERMPA</sequence>
<dbReference type="Proteomes" id="UP001082899">
    <property type="component" value="Unassembled WGS sequence"/>
</dbReference>